<evidence type="ECO:0000313" key="1">
    <source>
        <dbReference type="EMBL" id="JAS86425.1"/>
    </source>
</evidence>
<reference evidence="1" key="1">
    <citation type="submission" date="2015-11" db="EMBL/GenBank/DDBJ databases">
        <title>De novo transcriptome assembly of four potential Pierce s Disease insect vectors from Arizona vineyards.</title>
        <authorList>
            <person name="Tassone E.E."/>
        </authorList>
    </citation>
    <scope>NUCLEOTIDE SEQUENCE</scope>
</reference>
<feature type="non-terminal residue" evidence="1">
    <location>
        <position position="1"/>
    </location>
</feature>
<dbReference type="AlphaFoldDB" id="A0A1B6IHP2"/>
<feature type="non-terminal residue" evidence="1">
    <location>
        <position position="214"/>
    </location>
</feature>
<accession>A0A1B6IHP2</accession>
<name>A0A1B6IHP2_9HEMI</name>
<proteinExistence type="predicted"/>
<sequence>EGKQETSTEKKEMVVDIEVLQVLKPLETDIILFNDFSETNRSLNVDSLTMEKGIESLNTMSDSKFMDRGSSIDDNVICLVPYEDVYFNELGQIEELHTPKHRATEVTEETHTHRVTELKVDILTLHTSQEKTGKKSDDISTPIMIKEVKHITQETMEIPVTNRNITHETNTEHSIIETKTIITKEGEKKRVKKQKVVKKIKDGKEDIQVFEEIP</sequence>
<protein>
    <submittedName>
        <fullName evidence="1">Uncharacterized protein</fullName>
    </submittedName>
</protein>
<dbReference type="EMBL" id="GECU01021281">
    <property type="protein sequence ID" value="JAS86425.1"/>
    <property type="molecule type" value="Transcribed_RNA"/>
</dbReference>
<gene>
    <name evidence="1" type="ORF">g.48848</name>
</gene>
<organism evidence="1">
    <name type="scientific">Homalodisca liturata</name>
    <dbReference type="NCBI Taxonomy" id="320908"/>
    <lineage>
        <taxon>Eukaryota</taxon>
        <taxon>Metazoa</taxon>
        <taxon>Ecdysozoa</taxon>
        <taxon>Arthropoda</taxon>
        <taxon>Hexapoda</taxon>
        <taxon>Insecta</taxon>
        <taxon>Pterygota</taxon>
        <taxon>Neoptera</taxon>
        <taxon>Paraneoptera</taxon>
        <taxon>Hemiptera</taxon>
        <taxon>Auchenorrhyncha</taxon>
        <taxon>Membracoidea</taxon>
        <taxon>Cicadellidae</taxon>
        <taxon>Cicadellinae</taxon>
        <taxon>Proconiini</taxon>
        <taxon>Homalodisca</taxon>
    </lineage>
</organism>